<evidence type="ECO:0000313" key="2">
    <source>
        <dbReference type="EMBL" id="SZX69398.1"/>
    </source>
</evidence>
<keyword evidence="1" id="KW-0472">Membrane</keyword>
<reference evidence="2 3" key="1">
    <citation type="submission" date="2016-10" db="EMBL/GenBank/DDBJ databases">
        <authorList>
            <person name="Cai Z."/>
        </authorList>
    </citation>
    <scope>NUCLEOTIDE SEQUENCE [LARGE SCALE GENOMIC DNA]</scope>
</reference>
<protein>
    <submittedName>
        <fullName evidence="2">Uncharacterized protein</fullName>
    </submittedName>
</protein>
<feature type="transmembrane region" description="Helical" evidence="1">
    <location>
        <begin position="112"/>
        <end position="137"/>
    </location>
</feature>
<feature type="transmembrane region" description="Helical" evidence="1">
    <location>
        <begin position="66"/>
        <end position="91"/>
    </location>
</feature>
<dbReference type="Proteomes" id="UP000256970">
    <property type="component" value="Unassembled WGS sequence"/>
</dbReference>
<evidence type="ECO:0000256" key="1">
    <source>
        <dbReference type="SAM" id="Phobius"/>
    </source>
</evidence>
<keyword evidence="1" id="KW-0812">Transmembrane</keyword>
<keyword evidence="1" id="KW-1133">Transmembrane helix</keyword>
<keyword evidence="3" id="KW-1185">Reference proteome</keyword>
<sequence length="199" mass="21563">MSVVPHDIPPTNITTASKSAKEQMLQAATANGYKGTAKDLLVLDLRMGYTPNEARQLLSNWGNTGAWWFVVCEVVDYLLHMPCFGCVLLVLMNRMGPMAARKTGLPVLRKSYLWVLLAVGLDVAENALQLLLVLAYMQQPQQTSAAWWEAAAVAGSTVNMAKWWSARCGGLFSLLLAAAALSPSSSSVKPARGQRIKQG</sequence>
<gene>
    <name evidence="2" type="ORF">BQ4739_LOCUS9681</name>
</gene>
<organism evidence="2 3">
    <name type="scientific">Tetradesmus obliquus</name>
    <name type="common">Green alga</name>
    <name type="synonym">Acutodesmus obliquus</name>
    <dbReference type="NCBI Taxonomy" id="3088"/>
    <lineage>
        <taxon>Eukaryota</taxon>
        <taxon>Viridiplantae</taxon>
        <taxon>Chlorophyta</taxon>
        <taxon>core chlorophytes</taxon>
        <taxon>Chlorophyceae</taxon>
        <taxon>CS clade</taxon>
        <taxon>Sphaeropleales</taxon>
        <taxon>Scenedesmaceae</taxon>
        <taxon>Tetradesmus</taxon>
    </lineage>
</organism>
<dbReference type="AlphaFoldDB" id="A0A383VV79"/>
<dbReference type="EMBL" id="FNXT01000926">
    <property type="protein sequence ID" value="SZX69398.1"/>
    <property type="molecule type" value="Genomic_DNA"/>
</dbReference>
<accession>A0A383VV79</accession>
<feature type="transmembrane region" description="Helical" evidence="1">
    <location>
        <begin position="164"/>
        <end position="182"/>
    </location>
</feature>
<evidence type="ECO:0000313" key="3">
    <source>
        <dbReference type="Proteomes" id="UP000256970"/>
    </source>
</evidence>
<proteinExistence type="predicted"/>
<name>A0A383VV79_TETOB</name>